<reference evidence="9 10" key="1">
    <citation type="submission" date="2016-04" db="EMBL/GenBank/DDBJ databases">
        <title>Genome analysis of Thermosulfurimonas dismutans, the first thermophilic sulfur-disproportionating bacterium of the phylum Thermodesulfobacteria.</title>
        <authorList>
            <person name="Mardanov A.V."/>
            <person name="Beletsky A.V."/>
            <person name="Kadnikov V.V."/>
            <person name="Slobodkin A.I."/>
            <person name="Ravin N.V."/>
        </authorList>
    </citation>
    <scope>NUCLEOTIDE SEQUENCE [LARGE SCALE GENOMIC DNA]</scope>
    <source>
        <strain evidence="9 10">S95</strain>
    </source>
</reference>
<comment type="caution">
    <text evidence="9">The sequence shown here is derived from an EMBL/GenBank/DDBJ whole genome shotgun (WGS) entry which is preliminary data.</text>
</comment>
<keyword evidence="4 7" id="KW-0812">Transmembrane</keyword>
<keyword evidence="5 7" id="KW-1133">Transmembrane helix</keyword>
<name>A0A179D312_9BACT</name>
<feature type="transmembrane region" description="Helical" evidence="7">
    <location>
        <begin position="319"/>
        <end position="342"/>
    </location>
</feature>
<evidence type="ECO:0000256" key="1">
    <source>
        <dbReference type="ARBA" id="ARBA00004651"/>
    </source>
</evidence>
<dbReference type="AlphaFoldDB" id="A0A179D312"/>
<evidence type="ECO:0000256" key="7">
    <source>
        <dbReference type="SAM" id="Phobius"/>
    </source>
</evidence>
<gene>
    <name evidence="9" type="ORF">TDIS_1499</name>
</gene>
<dbReference type="GO" id="GO:0005886">
    <property type="term" value="C:plasma membrane"/>
    <property type="evidence" value="ECO:0007669"/>
    <property type="project" value="UniProtKB-SubCell"/>
</dbReference>
<feature type="transmembrane region" description="Helical" evidence="7">
    <location>
        <begin position="472"/>
        <end position="494"/>
    </location>
</feature>
<feature type="transmembrane region" description="Helical" evidence="7">
    <location>
        <begin position="130"/>
        <end position="151"/>
    </location>
</feature>
<evidence type="ECO:0000313" key="9">
    <source>
        <dbReference type="EMBL" id="OAQ20455.1"/>
    </source>
</evidence>
<dbReference type="InterPro" id="IPR003706">
    <property type="entry name" value="CstA_N"/>
</dbReference>
<feature type="transmembrane region" description="Helical" evidence="7">
    <location>
        <begin position="240"/>
        <end position="259"/>
    </location>
</feature>
<dbReference type="RefSeq" id="WP_068670910.1">
    <property type="nucleotide sequence ID" value="NZ_LWLG01000011.1"/>
</dbReference>
<accession>A0A179D312</accession>
<feature type="transmembrane region" description="Helical" evidence="7">
    <location>
        <begin position="500"/>
        <end position="522"/>
    </location>
</feature>
<organism evidence="9 10">
    <name type="scientific">Thermosulfurimonas dismutans</name>
    <dbReference type="NCBI Taxonomy" id="999894"/>
    <lineage>
        <taxon>Bacteria</taxon>
        <taxon>Pseudomonadati</taxon>
        <taxon>Thermodesulfobacteriota</taxon>
        <taxon>Thermodesulfobacteria</taxon>
        <taxon>Thermodesulfobacteriales</taxon>
        <taxon>Thermodesulfobacteriaceae</taxon>
        <taxon>Thermosulfurimonas</taxon>
    </lineage>
</organism>
<dbReference type="PANTHER" id="PTHR30252">
    <property type="entry name" value="INNER MEMBRANE PEPTIDE TRANSPORTER"/>
    <property type="match status" value="1"/>
</dbReference>
<feature type="transmembrane region" description="Helical" evidence="7">
    <location>
        <begin position="354"/>
        <end position="372"/>
    </location>
</feature>
<evidence type="ECO:0000313" key="10">
    <source>
        <dbReference type="Proteomes" id="UP000078390"/>
    </source>
</evidence>
<dbReference type="PANTHER" id="PTHR30252:SF0">
    <property type="entry name" value="PEPTIDE TRANSPORTER CSTA"/>
    <property type="match status" value="1"/>
</dbReference>
<sequence length="531" mass="57096">MSSRILIIVALAILGAGFFIYSSLVSRWFEVDDRRRTPAERFRDGLDFMPTSTPILFGHHFASIAGAGPIVGPILAASYGWLGVFLWLVLGAVFAGGVHDMGSIMASLRHDGRSIGEILRQYLGPQAQKLFLLFATATLILVVAAFDVIVAKTFVASPPVATASVLFLVLALVFGILYYRVGLPLPLITVFGLCGLAASIFLGFKFPLRLPEIYWRLLLFIYVFLASVLPIWLLLQPRDYLNAFLLYALLFGAFLGLLIGAPEVRLPAFTGFTNEIGPFFPLLFVITSCGAISGFHSLVGSGTTARQVARESQARYVGYGAMLLEGLLGVISLCAVVGLSLADYKGLLKTQGPITTFATGVAGFFASLGIPVEKGKAFAALAVSAFALTSLDTATRVSRFMLEELFAREGEHVSTSRSRVVFTLVVVGLSAALAFSGAWQKIWPLMGSANQLLAALALLSLTVWLMATGRPFAFVSLPAIFMLAVTLTALAILFRKNLGSGHLLLSVLALGLLALTVFLLVVSVRKFLERR</sequence>
<feature type="transmembrane region" description="Helical" evidence="7">
    <location>
        <begin position="6"/>
        <end position="26"/>
    </location>
</feature>
<protein>
    <submittedName>
        <fullName evidence="9">Carbon starvation protein A</fullName>
    </submittedName>
</protein>
<evidence type="ECO:0000256" key="2">
    <source>
        <dbReference type="ARBA" id="ARBA00007755"/>
    </source>
</evidence>
<evidence type="ECO:0000256" key="4">
    <source>
        <dbReference type="ARBA" id="ARBA00022692"/>
    </source>
</evidence>
<comment type="similarity">
    <text evidence="2">Belongs to the peptide transporter carbon starvation (CstA) (TC 2.A.114) family.</text>
</comment>
<dbReference type="OrthoDB" id="9761224at2"/>
<feature type="transmembrane region" description="Helical" evidence="7">
    <location>
        <begin position="213"/>
        <end position="234"/>
    </location>
</feature>
<feature type="transmembrane region" description="Helical" evidence="7">
    <location>
        <begin position="445"/>
        <end position="465"/>
    </location>
</feature>
<feature type="transmembrane region" description="Helical" evidence="7">
    <location>
        <begin position="279"/>
        <end position="299"/>
    </location>
</feature>
<feature type="domain" description="CstA N-terminal" evidence="8">
    <location>
        <begin position="4"/>
        <end position="345"/>
    </location>
</feature>
<keyword evidence="10" id="KW-1185">Reference proteome</keyword>
<evidence type="ECO:0000256" key="5">
    <source>
        <dbReference type="ARBA" id="ARBA00022989"/>
    </source>
</evidence>
<comment type="subcellular location">
    <subcellularLocation>
        <location evidence="1">Cell membrane</location>
        <topology evidence="1">Multi-pass membrane protein</topology>
    </subcellularLocation>
</comment>
<dbReference type="STRING" id="999894.TDIS_1499"/>
<keyword evidence="6 7" id="KW-0472">Membrane</keyword>
<dbReference type="InterPro" id="IPR051605">
    <property type="entry name" value="CstA"/>
</dbReference>
<evidence type="ECO:0000256" key="6">
    <source>
        <dbReference type="ARBA" id="ARBA00023136"/>
    </source>
</evidence>
<dbReference type="EMBL" id="LWLG01000011">
    <property type="protein sequence ID" value="OAQ20455.1"/>
    <property type="molecule type" value="Genomic_DNA"/>
</dbReference>
<proteinExistence type="inferred from homology"/>
<dbReference type="Proteomes" id="UP000078390">
    <property type="component" value="Unassembled WGS sequence"/>
</dbReference>
<evidence type="ECO:0000259" key="8">
    <source>
        <dbReference type="Pfam" id="PF02554"/>
    </source>
</evidence>
<dbReference type="GO" id="GO:0009267">
    <property type="term" value="P:cellular response to starvation"/>
    <property type="evidence" value="ECO:0007669"/>
    <property type="project" value="InterPro"/>
</dbReference>
<feature type="domain" description="CstA N-terminal" evidence="8">
    <location>
        <begin position="347"/>
        <end position="489"/>
    </location>
</feature>
<feature type="transmembrane region" description="Helical" evidence="7">
    <location>
        <begin position="419"/>
        <end position="439"/>
    </location>
</feature>
<evidence type="ECO:0000256" key="3">
    <source>
        <dbReference type="ARBA" id="ARBA00022475"/>
    </source>
</evidence>
<keyword evidence="3" id="KW-1003">Cell membrane</keyword>
<dbReference type="PATRIC" id="fig|999894.6.peg.1497"/>
<feature type="transmembrane region" description="Helical" evidence="7">
    <location>
        <begin position="160"/>
        <end position="179"/>
    </location>
</feature>
<dbReference type="Pfam" id="PF02554">
    <property type="entry name" value="CstA"/>
    <property type="match status" value="2"/>
</dbReference>
<feature type="transmembrane region" description="Helical" evidence="7">
    <location>
        <begin position="185"/>
        <end position="206"/>
    </location>
</feature>
<feature type="transmembrane region" description="Helical" evidence="7">
    <location>
        <begin position="79"/>
        <end position="98"/>
    </location>
</feature>